<feature type="signal peptide" evidence="1">
    <location>
        <begin position="1"/>
        <end position="21"/>
    </location>
</feature>
<evidence type="ECO:0000256" key="1">
    <source>
        <dbReference type="SAM" id="SignalP"/>
    </source>
</evidence>
<dbReference type="AlphaFoldDB" id="A0A840TT42"/>
<dbReference type="Proteomes" id="UP000557307">
    <property type="component" value="Unassembled WGS sequence"/>
</dbReference>
<keyword evidence="4" id="KW-1185">Reference proteome</keyword>
<feature type="chain" id="PRO_5032928566" description="Transglycosylase SLT domain-containing protein" evidence="1">
    <location>
        <begin position="22"/>
        <end position="299"/>
    </location>
</feature>
<evidence type="ECO:0000259" key="2">
    <source>
        <dbReference type="Pfam" id="PF01464"/>
    </source>
</evidence>
<dbReference type="InterPro" id="IPR008258">
    <property type="entry name" value="Transglycosylase_SLT_dom_1"/>
</dbReference>
<name>A0A840TT42_9BACT</name>
<reference evidence="3 4" key="1">
    <citation type="submission" date="2020-08" db="EMBL/GenBank/DDBJ databases">
        <title>Genomic Encyclopedia of Type Strains, Phase IV (KMG-IV): sequencing the most valuable type-strain genomes for metagenomic binning, comparative biology and taxonomic classification.</title>
        <authorList>
            <person name="Goeker M."/>
        </authorList>
    </citation>
    <scope>NUCLEOTIDE SEQUENCE [LARGE SCALE GENOMIC DNA]</scope>
    <source>
        <strain evidence="3 4">DSM 105074</strain>
    </source>
</reference>
<gene>
    <name evidence="3" type="ORF">HNQ92_005730</name>
</gene>
<dbReference type="RefSeq" id="WP_184179981.1">
    <property type="nucleotide sequence ID" value="NZ_JACHGF010000020.1"/>
</dbReference>
<sequence>MRVLLMLGTCWLLLAFCQALAQPAANQVPWVPSTLTFAGEAVPLTDPLVRDRLERELVKNVYKHATTLTILKRVQRYREPMTALLAQQKVPADFFYLAVIESDLSPLAESGKAVGFWQFTEATAKEQGLEMSRYVDERRHLERSTQAASRQFMALYKTFQKWTLTAAAYNGGRTMVLNNLKAQQVKSFYDLYLTPETYDYVFRILALKLICEQPERYGFNVPAAEYQAPTQVVEVSQDTDLVAFARQYKLTYNQLKYLNPWLLYRSTWTSADKYHEQNKTMNVMLEVPSGKVYLMRVPK</sequence>
<dbReference type="Pfam" id="PF01464">
    <property type="entry name" value="SLT"/>
    <property type="match status" value="1"/>
</dbReference>
<evidence type="ECO:0000313" key="3">
    <source>
        <dbReference type="EMBL" id="MBB5287566.1"/>
    </source>
</evidence>
<dbReference type="EMBL" id="JACHGF010000020">
    <property type="protein sequence ID" value="MBB5287566.1"/>
    <property type="molecule type" value="Genomic_DNA"/>
</dbReference>
<dbReference type="CDD" id="cd16894">
    <property type="entry name" value="MltD-like"/>
    <property type="match status" value="1"/>
</dbReference>
<dbReference type="SUPFAM" id="SSF53955">
    <property type="entry name" value="Lysozyme-like"/>
    <property type="match status" value="1"/>
</dbReference>
<dbReference type="Gene3D" id="1.10.530.10">
    <property type="match status" value="1"/>
</dbReference>
<evidence type="ECO:0000313" key="4">
    <source>
        <dbReference type="Proteomes" id="UP000557307"/>
    </source>
</evidence>
<organism evidence="3 4">
    <name type="scientific">Rhabdobacter roseus</name>
    <dbReference type="NCBI Taxonomy" id="1655419"/>
    <lineage>
        <taxon>Bacteria</taxon>
        <taxon>Pseudomonadati</taxon>
        <taxon>Bacteroidota</taxon>
        <taxon>Cytophagia</taxon>
        <taxon>Cytophagales</taxon>
        <taxon>Cytophagaceae</taxon>
        <taxon>Rhabdobacter</taxon>
    </lineage>
</organism>
<protein>
    <recommendedName>
        <fullName evidence="2">Transglycosylase SLT domain-containing protein</fullName>
    </recommendedName>
</protein>
<dbReference type="InterPro" id="IPR023346">
    <property type="entry name" value="Lysozyme-like_dom_sf"/>
</dbReference>
<feature type="domain" description="Transglycosylase SLT" evidence="2">
    <location>
        <begin position="90"/>
        <end position="187"/>
    </location>
</feature>
<comment type="caution">
    <text evidence="3">The sequence shown here is derived from an EMBL/GenBank/DDBJ whole genome shotgun (WGS) entry which is preliminary data.</text>
</comment>
<accession>A0A840TT42</accession>
<keyword evidence="1" id="KW-0732">Signal</keyword>
<proteinExistence type="predicted"/>